<dbReference type="PROSITE" id="PS50082">
    <property type="entry name" value="WD_REPEATS_2"/>
    <property type="match status" value="2"/>
</dbReference>
<evidence type="ECO:0000313" key="9">
    <source>
        <dbReference type="Proteomes" id="UP001150062"/>
    </source>
</evidence>
<evidence type="ECO:0000313" key="8">
    <source>
        <dbReference type="EMBL" id="KAJ6235651.1"/>
    </source>
</evidence>
<dbReference type="InterPro" id="IPR050630">
    <property type="entry name" value="WD_repeat_EMAP"/>
</dbReference>
<evidence type="ECO:0000256" key="1">
    <source>
        <dbReference type="ARBA" id="ARBA00006489"/>
    </source>
</evidence>
<evidence type="ECO:0000259" key="7">
    <source>
        <dbReference type="Pfam" id="PF23414"/>
    </source>
</evidence>
<name>A0ABQ8XSV1_9EUKA</name>
<feature type="domain" description="EML-like second beta-propeller" evidence="7">
    <location>
        <begin position="396"/>
        <end position="663"/>
    </location>
</feature>
<dbReference type="Pfam" id="PF23414">
    <property type="entry name" value="Beta-prop_EML_2"/>
    <property type="match status" value="1"/>
</dbReference>
<dbReference type="SUPFAM" id="SSF50998">
    <property type="entry name" value="Quinoprotein alcohol dehydrogenase-like"/>
    <property type="match status" value="1"/>
</dbReference>
<protein>
    <submittedName>
        <fullName evidence="8">Uncharacterized protein</fullName>
    </submittedName>
</protein>
<feature type="repeat" description="WD" evidence="4">
    <location>
        <begin position="629"/>
        <end position="666"/>
    </location>
</feature>
<dbReference type="InterPro" id="IPR055442">
    <property type="entry name" value="Beta-prop_EML-like_2nd"/>
</dbReference>
<organism evidence="8 9">
    <name type="scientific">Anaeramoeba flamelloides</name>
    <dbReference type="NCBI Taxonomy" id="1746091"/>
    <lineage>
        <taxon>Eukaryota</taxon>
        <taxon>Metamonada</taxon>
        <taxon>Anaeramoebidae</taxon>
        <taxon>Anaeramoeba</taxon>
    </lineage>
</organism>
<dbReference type="PROSITE" id="PS50294">
    <property type="entry name" value="WD_REPEATS_REGION"/>
    <property type="match status" value="1"/>
</dbReference>
<feature type="compositionally biased region" description="Basic residues" evidence="5">
    <location>
        <begin position="1"/>
        <end position="36"/>
    </location>
</feature>
<feature type="compositionally biased region" description="Low complexity" evidence="5">
    <location>
        <begin position="40"/>
        <end position="52"/>
    </location>
</feature>
<keyword evidence="3" id="KW-0677">Repeat</keyword>
<dbReference type="Gene3D" id="2.130.10.10">
    <property type="entry name" value="YVTN repeat-like/Quinoprotein amine dehydrogenase"/>
    <property type="match status" value="2"/>
</dbReference>
<dbReference type="PANTHER" id="PTHR13720">
    <property type="entry name" value="WD-40 REPEAT PROTEIN"/>
    <property type="match status" value="1"/>
</dbReference>
<dbReference type="Pfam" id="PF03451">
    <property type="entry name" value="HELP"/>
    <property type="match status" value="1"/>
</dbReference>
<evidence type="ECO:0000256" key="2">
    <source>
        <dbReference type="ARBA" id="ARBA00022574"/>
    </source>
</evidence>
<dbReference type="PANTHER" id="PTHR13720:SF33">
    <property type="entry name" value="HELP DOMAIN-CONTAINING PROTEIN"/>
    <property type="match status" value="1"/>
</dbReference>
<accession>A0ABQ8XSV1</accession>
<dbReference type="InterPro" id="IPR036322">
    <property type="entry name" value="WD40_repeat_dom_sf"/>
</dbReference>
<dbReference type="InterPro" id="IPR055439">
    <property type="entry name" value="Beta-prop_EML_1st"/>
</dbReference>
<sequence length="666" mass="74459">MSSKTSRGRGRGRGKKRGRGRGRGKGRGRGRGKGKKVQVSSKPPQFPQPSSFDENDLTELIAKPSYNLDLAFVHGYQGRECRSNLKLIDDTRLLYFSATLGIIYNSEEHSQSFFRIHDEQILCVDLHPNRQYAATGQRGKTGRICVWSVDTLDLIAELSCKELKGGVTSLSFSKSGKLLYALGASNHSVAVFDWEKSLALATFVPKTTKKKEKKLQILSSKEIESKFVTIGKDHIKFWTFSKQNQTVKGRDGVFGQQFRKVDLPCVTSFCSDNKIYDVTGTITGELYIWRQGKVIKSIPLRNSNSPIVTVSCNDNMSVVVAGTRNGGVYICKQMLGKRPIIKDLKPFNDHVRAVAVSPDGKTVIGASISGDIWSLTASNDFSVLLPAHGTAYSSELWGLETHPTDLEFVTTGDDKRLMIWDIETFQIKKIHKLPESSRCVTISPNGKFIAVGYENGCFEVLHYRNCKVEFKYKGRKKGISTVKFSKNSKFFAAASTDTFIDLFQVKPNGKWVHLGTMGGHTGLINGIDFSTQNDYIQSSGYENKLLYHSMENCKRENSKDAMADIEWSSWTSIFGWPVNGIFKGTSSLSDINSCHRSNDQQLLATSDIYGMISIYNYPCVSNKHKSIKFSGHYKSVSKVRFTCDDNWLISIGQNDDSIFVWKIGEN</sequence>
<evidence type="ECO:0000256" key="4">
    <source>
        <dbReference type="PROSITE-ProRule" id="PRU00221"/>
    </source>
</evidence>
<evidence type="ECO:0000259" key="6">
    <source>
        <dbReference type="Pfam" id="PF23409"/>
    </source>
</evidence>
<feature type="region of interest" description="Disordered" evidence="5">
    <location>
        <begin position="1"/>
        <end position="53"/>
    </location>
</feature>
<dbReference type="SUPFAM" id="SSF50978">
    <property type="entry name" value="WD40 repeat-like"/>
    <property type="match status" value="1"/>
</dbReference>
<dbReference type="Proteomes" id="UP001150062">
    <property type="component" value="Unassembled WGS sequence"/>
</dbReference>
<dbReference type="InterPro" id="IPR011047">
    <property type="entry name" value="Quinoprotein_ADH-like_sf"/>
</dbReference>
<evidence type="ECO:0000256" key="3">
    <source>
        <dbReference type="ARBA" id="ARBA00022737"/>
    </source>
</evidence>
<dbReference type="Pfam" id="PF23409">
    <property type="entry name" value="Beta-prop_EML"/>
    <property type="match status" value="1"/>
</dbReference>
<feature type="repeat" description="WD" evidence="4">
    <location>
        <begin position="389"/>
        <end position="430"/>
    </location>
</feature>
<evidence type="ECO:0000256" key="5">
    <source>
        <dbReference type="SAM" id="MobiDB-lite"/>
    </source>
</evidence>
<reference evidence="8" key="1">
    <citation type="submission" date="2022-08" db="EMBL/GenBank/DDBJ databases">
        <title>Novel sulfate-reducing endosymbionts in the free-living metamonad Anaeramoeba.</title>
        <authorList>
            <person name="Jerlstrom-Hultqvist J."/>
            <person name="Cepicka I."/>
            <person name="Gallot-Lavallee L."/>
            <person name="Salas-Leiva D."/>
            <person name="Curtis B.A."/>
            <person name="Zahonova K."/>
            <person name="Pipaliya S."/>
            <person name="Dacks J."/>
            <person name="Roger A.J."/>
        </authorList>
    </citation>
    <scope>NUCLEOTIDE SEQUENCE</scope>
    <source>
        <strain evidence="8">Schooner1</strain>
    </source>
</reference>
<feature type="domain" description="EML-like first beta-propeller" evidence="6">
    <location>
        <begin position="110"/>
        <end position="365"/>
    </location>
</feature>
<dbReference type="InterPro" id="IPR015943">
    <property type="entry name" value="WD40/YVTN_repeat-like_dom_sf"/>
</dbReference>
<keyword evidence="9" id="KW-1185">Reference proteome</keyword>
<dbReference type="InterPro" id="IPR005108">
    <property type="entry name" value="HELP"/>
</dbReference>
<dbReference type="InterPro" id="IPR001680">
    <property type="entry name" value="WD40_rpt"/>
</dbReference>
<dbReference type="SMART" id="SM00320">
    <property type="entry name" value="WD40"/>
    <property type="match status" value="10"/>
</dbReference>
<comment type="similarity">
    <text evidence="1">Belongs to the WD repeat EMAP family.</text>
</comment>
<gene>
    <name evidence="8" type="ORF">M0813_28484</name>
</gene>
<dbReference type="EMBL" id="JAOAOG010000256">
    <property type="protein sequence ID" value="KAJ6235651.1"/>
    <property type="molecule type" value="Genomic_DNA"/>
</dbReference>
<proteinExistence type="inferred from homology"/>
<keyword evidence="2 4" id="KW-0853">WD repeat</keyword>
<comment type="caution">
    <text evidence="8">The sequence shown here is derived from an EMBL/GenBank/DDBJ whole genome shotgun (WGS) entry which is preliminary data.</text>
</comment>